<keyword evidence="5" id="KW-0862">Zinc</keyword>
<feature type="compositionally biased region" description="Basic and acidic residues" evidence="8">
    <location>
        <begin position="373"/>
        <end position="382"/>
    </location>
</feature>
<dbReference type="EMBL" id="JAAWVN010008891">
    <property type="protein sequence ID" value="MBN3290616.1"/>
    <property type="molecule type" value="Genomic_DNA"/>
</dbReference>
<keyword evidence="6" id="KW-0539">Nucleus</keyword>
<feature type="compositionally biased region" description="Basic and acidic residues" evidence="8">
    <location>
        <begin position="1"/>
        <end position="13"/>
    </location>
</feature>
<keyword evidence="9" id="KW-0812">Transmembrane</keyword>
<keyword evidence="4 7" id="KW-0863">Zinc-finger</keyword>
<feature type="compositionally biased region" description="Acidic residues" evidence="8">
    <location>
        <begin position="874"/>
        <end position="887"/>
    </location>
</feature>
<proteinExistence type="inferred from homology"/>
<feature type="compositionally biased region" description="Low complexity" evidence="8">
    <location>
        <begin position="360"/>
        <end position="369"/>
    </location>
</feature>
<evidence type="ECO:0000313" key="11">
    <source>
        <dbReference type="EMBL" id="MBN3290616.1"/>
    </source>
</evidence>
<dbReference type="PANTHER" id="PTHR12190">
    <property type="entry name" value="A-KINASE ANCHOR PROTEIN AKAP 8"/>
    <property type="match status" value="1"/>
</dbReference>
<dbReference type="Pfam" id="PF04988">
    <property type="entry name" value="AKAP95"/>
    <property type="match status" value="1"/>
</dbReference>
<evidence type="ECO:0000256" key="7">
    <source>
        <dbReference type="PROSITE-ProRule" id="PRU01140"/>
    </source>
</evidence>
<dbReference type="InterPro" id="IPR034736">
    <property type="entry name" value="ZF_C2H2_AKAP95"/>
</dbReference>
<gene>
    <name evidence="11" type="primary">Akap8</name>
    <name evidence="11" type="ORF">GTO92_0008899</name>
</gene>
<feature type="compositionally biased region" description="Acidic residues" evidence="8">
    <location>
        <begin position="559"/>
        <end position="577"/>
    </location>
</feature>
<feature type="region of interest" description="Disordered" evidence="8">
    <location>
        <begin position="793"/>
        <end position="893"/>
    </location>
</feature>
<evidence type="ECO:0000256" key="1">
    <source>
        <dbReference type="ARBA" id="ARBA00004123"/>
    </source>
</evidence>
<comment type="caution">
    <text evidence="11">The sequence shown here is derived from an EMBL/GenBank/DDBJ whole genome shotgun (WGS) entry which is preliminary data.</text>
</comment>
<feature type="region of interest" description="Disordered" evidence="8">
    <location>
        <begin position="1"/>
        <end position="55"/>
    </location>
</feature>
<accession>A0ABS2YX76</accession>
<keyword evidence="2" id="KW-0479">Metal-binding</keyword>
<keyword evidence="9" id="KW-1133">Transmembrane helix</keyword>
<dbReference type="Proteomes" id="UP001166052">
    <property type="component" value="Unassembled WGS sequence"/>
</dbReference>
<protein>
    <submittedName>
        <fullName evidence="11">AKAP8 protein</fullName>
    </submittedName>
</protein>
<keyword evidence="12" id="KW-1185">Reference proteome</keyword>
<feature type="region of interest" description="Disordered" evidence="8">
    <location>
        <begin position="261"/>
        <end position="289"/>
    </location>
</feature>
<dbReference type="PANTHER" id="PTHR12190:SF6">
    <property type="entry name" value="A-KINASE ANCHOR PROTEIN 8"/>
    <property type="match status" value="1"/>
</dbReference>
<evidence type="ECO:0000256" key="2">
    <source>
        <dbReference type="ARBA" id="ARBA00022723"/>
    </source>
</evidence>
<feature type="transmembrane region" description="Helical" evidence="9">
    <location>
        <begin position="136"/>
        <end position="152"/>
    </location>
</feature>
<feature type="region of interest" description="Disordered" evidence="8">
    <location>
        <begin position="492"/>
        <end position="616"/>
    </location>
</feature>
<name>A0ABS2YX76_POLSE</name>
<dbReference type="PROSITE" id="PS51799">
    <property type="entry name" value="ZF_C2H2_AKAP95"/>
    <property type="match status" value="2"/>
</dbReference>
<keyword evidence="9" id="KW-0472">Membrane</keyword>
<feature type="domain" description="C2H2 AKAP95-type" evidence="10">
    <location>
        <begin position="628"/>
        <end position="650"/>
    </location>
</feature>
<feature type="compositionally biased region" description="Polar residues" evidence="8">
    <location>
        <begin position="40"/>
        <end position="49"/>
    </location>
</feature>
<feature type="domain" description="C2H2 AKAP95-type" evidence="10">
    <location>
        <begin position="717"/>
        <end position="740"/>
    </location>
</feature>
<feature type="compositionally biased region" description="Basic and acidic residues" evidence="8">
    <location>
        <begin position="604"/>
        <end position="616"/>
    </location>
</feature>
<comment type="subcellular location">
    <subcellularLocation>
        <location evidence="1">Nucleus</location>
    </subcellularLocation>
</comment>
<dbReference type="InterPro" id="IPR007071">
    <property type="entry name" value="AKAP95"/>
</dbReference>
<evidence type="ECO:0000256" key="6">
    <source>
        <dbReference type="ARBA" id="ARBA00023242"/>
    </source>
</evidence>
<evidence type="ECO:0000259" key="10">
    <source>
        <dbReference type="PROSITE" id="PS51799"/>
    </source>
</evidence>
<evidence type="ECO:0000256" key="5">
    <source>
        <dbReference type="ARBA" id="ARBA00022833"/>
    </source>
</evidence>
<keyword evidence="3" id="KW-0677">Repeat</keyword>
<evidence type="ECO:0000313" key="12">
    <source>
        <dbReference type="Proteomes" id="UP001166052"/>
    </source>
</evidence>
<feature type="compositionally biased region" description="Low complexity" evidence="8">
    <location>
        <begin position="391"/>
        <end position="414"/>
    </location>
</feature>
<feature type="region of interest" description="Disordered" evidence="8">
    <location>
        <begin position="320"/>
        <end position="430"/>
    </location>
</feature>
<sequence length="893" mass="98784">MIVGCREKDRAEHSGGAGGECHAMLASPAHPASSPVRLSIRQSASYSGKNRTREERLGTGCTSTIALLHSLDLAQPPHWTGLSAYPQITSPKNEKKNYSSSPREEVITSQLAALISLHIAPKPLPSPNRAKRSSHLALLLLFSFYYLFIYLHETAGHCFALSTTVPKKTLEEQPVLQYALLSPGYGTWSAAAATTTSADSSTAVNTQGYEGYDYYNTQNASATTTDVGYNYGTTTTWDNAKTDSGMTSTMMSMDNTNINMGMVPMGNSNTASNLEETSTATSKPSDNSDSLIAKINQRLDIMSKESGQDCQESSFRFESFESYDSRSSMPDRDLYRSGFDYSEGGGGGGSGGGLPADTDSSFGSRSSSGALGNRRDRNRGGRESYGPPNSRGARGQNQQRHQNRGRSGNYYNRNADIPHHRYNMPSSSSERLSARWNELNYMGPRGMGMGVGGGGNMGSGGPGPNRLPSLFSQALVPDYHGMHGPPMQGMGMGGGMGGRFPMSNTYGGGRQRNGRNRMRNERDNRSRQQGGFMFRNEGRKRSRSQTSEPESKHRKTDSDVEDSDLDEEDNEDKEETEGAGGDGQKKIVEGENDEEGKKKKLSRKEKSIQRQKERYQDVKDHKRLQFACSLCKFRTMEEDEMQEHLESKLHKEVFKFINTKLPDKTVEFLQEYIVNRNKKVLKRRQEQIEKEGPLPKQDPFKDIGQEHFFRKIEAAHCMACDKIIPAQFNSMQRHLRSQEHNWKRKGIADNFKKTSLHVAKSVLNNKHIVKMLEKYLKGEDPFTDENLDHDKAEEHTESTAGPEAGASGEKSTEENKEGEEDGAPQVPGTESSAGDTDKMATENTEPLSEESPELLKPSDDSEAAVLERTAAEEKMEDQDGPEDDEVESVNPTP</sequence>
<organism evidence="11 12">
    <name type="scientific">Polypterus senegalus</name>
    <name type="common">Senegal bichir</name>
    <dbReference type="NCBI Taxonomy" id="55291"/>
    <lineage>
        <taxon>Eukaryota</taxon>
        <taxon>Metazoa</taxon>
        <taxon>Chordata</taxon>
        <taxon>Craniata</taxon>
        <taxon>Vertebrata</taxon>
        <taxon>Euteleostomi</taxon>
        <taxon>Actinopterygii</taxon>
        <taxon>Polypteriformes</taxon>
        <taxon>Polypteridae</taxon>
        <taxon>Polypterus</taxon>
    </lineage>
</organism>
<evidence type="ECO:0000256" key="3">
    <source>
        <dbReference type="ARBA" id="ARBA00022737"/>
    </source>
</evidence>
<evidence type="ECO:0000256" key="8">
    <source>
        <dbReference type="SAM" id="MobiDB-lite"/>
    </source>
</evidence>
<feature type="non-terminal residue" evidence="11">
    <location>
        <position position="893"/>
    </location>
</feature>
<feature type="compositionally biased region" description="Gly residues" evidence="8">
    <location>
        <begin position="343"/>
        <end position="354"/>
    </location>
</feature>
<evidence type="ECO:0000256" key="9">
    <source>
        <dbReference type="SAM" id="Phobius"/>
    </source>
</evidence>
<feature type="compositionally biased region" description="Polar residues" evidence="8">
    <location>
        <begin position="266"/>
        <end position="289"/>
    </location>
</feature>
<feature type="non-terminal residue" evidence="11">
    <location>
        <position position="1"/>
    </location>
</feature>
<evidence type="ECO:0000256" key="4">
    <source>
        <dbReference type="ARBA" id="ARBA00022771"/>
    </source>
</evidence>
<reference evidence="11" key="1">
    <citation type="journal article" date="2021" name="Cell">
        <title>Tracing the genetic footprints of vertebrate landing in non-teleost ray-finned fishes.</title>
        <authorList>
            <person name="Bi X."/>
            <person name="Wang K."/>
            <person name="Yang L."/>
            <person name="Pan H."/>
            <person name="Jiang H."/>
            <person name="Wei Q."/>
            <person name="Fang M."/>
            <person name="Yu H."/>
            <person name="Zhu C."/>
            <person name="Cai Y."/>
            <person name="He Y."/>
            <person name="Gan X."/>
            <person name="Zeng H."/>
            <person name="Yu D."/>
            <person name="Zhu Y."/>
            <person name="Jiang H."/>
            <person name="Qiu Q."/>
            <person name="Yang H."/>
            <person name="Zhang Y.E."/>
            <person name="Wang W."/>
            <person name="Zhu M."/>
            <person name="He S."/>
            <person name="Zhang G."/>
        </authorList>
    </citation>
    <scope>NUCLEOTIDE SEQUENCE</scope>
    <source>
        <strain evidence="11">Bchr_001</strain>
    </source>
</reference>
<comment type="similarity">
    <text evidence="7">Belongs to the AKAP95 family.</text>
</comment>